<organism evidence="13 14">
    <name type="scientific">Clostridium bovifaecis</name>
    <dbReference type="NCBI Taxonomy" id="2184719"/>
    <lineage>
        <taxon>Bacteria</taxon>
        <taxon>Bacillati</taxon>
        <taxon>Bacillota</taxon>
        <taxon>Clostridia</taxon>
        <taxon>Eubacteriales</taxon>
        <taxon>Clostridiaceae</taxon>
        <taxon>Clostridium</taxon>
    </lineage>
</organism>
<dbReference type="EC" id="4.4.1.2" evidence="7"/>
<dbReference type="Gene3D" id="3.40.640.10">
    <property type="entry name" value="Type I PLP-dependent aspartate aminotransferase-like (Major domain)"/>
    <property type="match status" value="1"/>
</dbReference>
<evidence type="ECO:0000313" key="13">
    <source>
        <dbReference type="EMBL" id="QGU94583.1"/>
    </source>
</evidence>
<dbReference type="SUPFAM" id="SSF53383">
    <property type="entry name" value="PLP-dependent transferases"/>
    <property type="match status" value="1"/>
</dbReference>
<comment type="catalytic activity">
    <reaction evidence="9">
        <text>L-homocysteine + H2O = 2-oxobutanoate + hydrogen sulfide + NH4(+) + H(+)</text>
        <dbReference type="Rhea" id="RHEA:14501"/>
        <dbReference type="ChEBI" id="CHEBI:15377"/>
        <dbReference type="ChEBI" id="CHEBI:15378"/>
        <dbReference type="ChEBI" id="CHEBI:16763"/>
        <dbReference type="ChEBI" id="CHEBI:28938"/>
        <dbReference type="ChEBI" id="CHEBI:29919"/>
        <dbReference type="ChEBI" id="CHEBI:58199"/>
        <dbReference type="EC" id="4.4.1.2"/>
    </reaction>
    <physiologicalReaction direction="left-to-right" evidence="9">
        <dbReference type="Rhea" id="RHEA:14502"/>
    </physiologicalReaction>
</comment>
<keyword evidence="13" id="KW-0032">Aminotransferase</keyword>
<keyword evidence="6" id="KW-0456">Lyase</keyword>
<reference evidence="13 14" key="1">
    <citation type="submission" date="2019-12" db="EMBL/GenBank/DDBJ databases">
        <title>Genome sequenceing of Clostridium bovifaecis.</title>
        <authorList>
            <person name="Yao Y."/>
        </authorList>
    </citation>
    <scope>NUCLEOTIDE SEQUENCE [LARGE SCALE GENOMIC DNA]</scope>
    <source>
        <strain evidence="13 14">BXX</strain>
    </source>
</reference>
<dbReference type="AlphaFoldDB" id="A0A6I6EQ91"/>
<evidence type="ECO:0000256" key="12">
    <source>
        <dbReference type="RuleBase" id="RU362118"/>
    </source>
</evidence>
<gene>
    <name evidence="13" type="ORF">GOM49_05255</name>
</gene>
<comment type="catalytic activity">
    <reaction evidence="10">
        <text>L-methionine + H2O = methanethiol + 2-oxobutanoate + NH4(+)</text>
        <dbReference type="Rhea" id="RHEA:23800"/>
        <dbReference type="ChEBI" id="CHEBI:15377"/>
        <dbReference type="ChEBI" id="CHEBI:16007"/>
        <dbReference type="ChEBI" id="CHEBI:16763"/>
        <dbReference type="ChEBI" id="CHEBI:28938"/>
        <dbReference type="ChEBI" id="CHEBI:57844"/>
        <dbReference type="EC" id="4.4.1.11"/>
    </reaction>
    <physiologicalReaction direction="left-to-right" evidence="10">
        <dbReference type="Rhea" id="RHEA:23801"/>
    </physiologicalReaction>
</comment>
<evidence type="ECO:0000256" key="5">
    <source>
        <dbReference type="ARBA" id="ARBA00022898"/>
    </source>
</evidence>
<dbReference type="GO" id="GO:0018826">
    <property type="term" value="F:methionine gamma-lyase activity"/>
    <property type="evidence" value="ECO:0007669"/>
    <property type="project" value="UniProtKB-EC"/>
</dbReference>
<evidence type="ECO:0000256" key="8">
    <source>
        <dbReference type="ARBA" id="ARBA00047199"/>
    </source>
</evidence>
<feature type="modified residue" description="N6-(pyridoxal phosphate)lysine" evidence="11">
    <location>
        <position position="209"/>
    </location>
</feature>
<dbReference type="EC" id="4.4.1.11" evidence="3"/>
<dbReference type="GO" id="GO:0047982">
    <property type="term" value="F:homocysteine desulfhydrase activity"/>
    <property type="evidence" value="ECO:0007669"/>
    <property type="project" value="UniProtKB-EC"/>
</dbReference>
<accession>A0A6I6EQ91</accession>
<dbReference type="InterPro" id="IPR054542">
    <property type="entry name" value="Cys_met_metab_PP"/>
</dbReference>
<dbReference type="InterPro" id="IPR015422">
    <property type="entry name" value="PyrdxlP-dep_Trfase_small"/>
</dbReference>
<evidence type="ECO:0000256" key="9">
    <source>
        <dbReference type="ARBA" id="ARBA00048780"/>
    </source>
</evidence>
<dbReference type="GO" id="GO:0019346">
    <property type="term" value="P:transsulfuration"/>
    <property type="evidence" value="ECO:0007669"/>
    <property type="project" value="InterPro"/>
</dbReference>
<dbReference type="PROSITE" id="PS00868">
    <property type="entry name" value="CYS_MET_METAB_PP"/>
    <property type="match status" value="1"/>
</dbReference>
<dbReference type="CDD" id="cd00614">
    <property type="entry name" value="CGS_like"/>
    <property type="match status" value="1"/>
</dbReference>
<dbReference type="GO" id="GO:0030170">
    <property type="term" value="F:pyridoxal phosphate binding"/>
    <property type="evidence" value="ECO:0007669"/>
    <property type="project" value="InterPro"/>
</dbReference>
<dbReference type="Gene3D" id="3.90.1150.10">
    <property type="entry name" value="Aspartate Aminotransferase, domain 1"/>
    <property type="match status" value="1"/>
</dbReference>
<proteinExistence type="inferred from homology"/>
<dbReference type="Pfam" id="PF01053">
    <property type="entry name" value="Cys_Met_Meta_PP"/>
    <property type="match status" value="1"/>
</dbReference>
<evidence type="ECO:0000256" key="6">
    <source>
        <dbReference type="ARBA" id="ARBA00023239"/>
    </source>
</evidence>
<dbReference type="PANTHER" id="PTHR11808:SF80">
    <property type="entry name" value="CYSTATHIONINE GAMMA-LYASE"/>
    <property type="match status" value="1"/>
</dbReference>
<sequence length="399" mass="43603">MDHNKMKFNTKVMHAGQTHDPVTGSHVSPIYQTTTYVLENIDEAIRLNQNQDQGFTYTRFGSPTQAELERKIAILENAEAALAVGSGMAAISTALMTSLRKGDHLIAGDVIYGCTFALIHNVLTEYGIEMTLVDTSNLENIKEAVRPNTKVIYLETPSNPTLRITDIEATAEFAHANGAKVIVDSTFASPYLQNPLDLGADVVVHSATKYLCGHGTVVAGVIAGKKEFIDKARFPYLQTFGAVISPFDAWLLMLGMKTLGIRMERHCSNAQKVAEFLENHPMVEKVYYPGLPSHPTHEIAKKQMRGFGGMMSFDVKGGIEGGKILMNSVEVFSLATSLGNIDSLIQHSPSMSHFDMSKEDRMKAGINDGQVRISVGVEDVDDLIADLDQALSKVAEQIK</sequence>
<dbReference type="PANTHER" id="PTHR11808">
    <property type="entry name" value="TRANS-SULFURATION ENZYME FAMILY MEMBER"/>
    <property type="match status" value="1"/>
</dbReference>
<keyword evidence="5 11" id="KW-0663">Pyridoxal phosphate</keyword>
<evidence type="ECO:0000256" key="4">
    <source>
        <dbReference type="ARBA" id="ARBA00019040"/>
    </source>
</evidence>
<comment type="similarity">
    <text evidence="2">Belongs to the trans-sulfuration enzymes family. L-methionine gamma-lyase subfamily.</text>
</comment>
<dbReference type="FunFam" id="3.40.640.10:FF:000046">
    <property type="entry name" value="Cystathionine gamma-lyase"/>
    <property type="match status" value="1"/>
</dbReference>
<dbReference type="EMBL" id="CP046522">
    <property type="protein sequence ID" value="QGU94583.1"/>
    <property type="molecule type" value="Genomic_DNA"/>
</dbReference>
<dbReference type="GO" id="GO:0008483">
    <property type="term" value="F:transaminase activity"/>
    <property type="evidence" value="ECO:0007669"/>
    <property type="project" value="UniProtKB-KW"/>
</dbReference>
<evidence type="ECO:0000256" key="10">
    <source>
        <dbReference type="ARBA" id="ARBA00052699"/>
    </source>
</evidence>
<evidence type="ECO:0000256" key="7">
    <source>
        <dbReference type="ARBA" id="ARBA00047175"/>
    </source>
</evidence>
<evidence type="ECO:0000256" key="1">
    <source>
        <dbReference type="ARBA" id="ARBA00001933"/>
    </source>
</evidence>
<comment type="cofactor">
    <cofactor evidence="1 12">
        <name>pyridoxal 5'-phosphate</name>
        <dbReference type="ChEBI" id="CHEBI:597326"/>
    </cofactor>
</comment>
<keyword evidence="14" id="KW-1185">Reference proteome</keyword>
<dbReference type="PIRSF" id="PIRSF001434">
    <property type="entry name" value="CGS"/>
    <property type="match status" value="1"/>
</dbReference>
<dbReference type="InterPro" id="IPR015424">
    <property type="entry name" value="PyrdxlP-dep_Trfase"/>
</dbReference>
<evidence type="ECO:0000256" key="11">
    <source>
        <dbReference type="PIRSR" id="PIRSR001434-2"/>
    </source>
</evidence>
<evidence type="ECO:0000256" key="3">
    <source>
        <dbReference type="ARBA" id="ARBA00012222"/>
    </source>
</evidence>
<dbReference type="InterPro" id="IPR015421">
    <property type="entry name" value="PyrdxlP-dep_Trfase_major"/>
</dbReference>
<evidence type="ECO:0000256" key="2">
    <source>
        <dbReference type="ARBA" id="ARBA00008667"/>
    </source>
</evidence>
<dbReference type="FunFam" id="3.90.1150.10:FF:000008">
    <property type="entry name" value="Cystathionine gamma-synthase"/>
    <property type="match status" value="1"/>
</dbReference>
<dbReference type="GO" id="GO:0005737">
    <property type="term" value="C:cytoplasm"/>
    <property type="evidence" value="ECO:0007669"/>
    <property type="project" value="TreeGrafter"/>
</dbReference>
<keyword evidence="13" id="KW-0808">Transferase</keyword>
<name>A0A6I6EQ91_9CLOT</name>
<dbReference type="InterPro" id="IPR000277">
    <property type="entry name" value="Cys/Met-Metab_PyrdxlP-dep_enz"/>
</dbReference>
<protein>
    <recommendedName>
        <fullName evidence="4">L-methionine gamma-lyase</fullName>
        <ecNumber evidence="3">4.4.1.11</ecNumber>
        <ecNumber evidence="7">4.4.1.2</ecNumber>
    </recommendedName>
    <alternativeName>
        <fullName evidence="8">Homocysteine desulfhydrase</fullName>
    </alternativeName>
</protein>
<evidence type="ECO:0000313" key="14">
    <source>
        <dbReference type="Proteomes" id="UP000422764"/>
    </source>
</evidence>
<dbReference type="Proteomes" id="UP000422764">
    <property type="component" value="Chromosome"/>
</dbReference>